<dbReference type="Gene3D" id="3.20.170.30">
    <property type="match status" value="1"/>
</dbReference>
<dbReference type="InterPro" id="IPR002745">
    <property type="entry name" value="Ptrans_KptA/Tpt1"/>
</dbReference>
<evidence type="ECO:0000256" key="1">
    <source>
        <dbReference type="ARBA" id="ARBA00009836"/>
    </source>
</evidence>
<dbReference type="Proteomes" id="UP000192940">
    <property type="component" value="Chromosome I"/>
</dbReference>
<dbReference type="GO" id="GO:0003950">
    <property type="term" value="F:NAD+ poly-ADP-ribosyltransferase activity"/>
    <property type="evidence" value="ECO:0007669"/>
    <property type="project" value="InterPro"/>
</dbReference>
<organism evidence="6 7">
    <name type="scientific">Paenibacillus uliginis N3/975</name>
    <dbReference type="NCBI Taxonomy" id="1313296"/>
    <lineage>
        <taxon>Bacteria</taxon>
        <taxon>Bacillati</taxon>
        <taxon>Bacillota</taxon>
        <taxon>Bacilli</taxon>
        <taxon>Bacillales</taxon>
        <taxon>Paenibacillaceae</taxon>
        <taxon>Paenibacillus</taxon>
    </lineage>
</organism>
<keyword evidence="3 5" id="KW-0520">NAD</keyword>
<name>A0A1X7GW73_9BACL</name>
<protein>
    <recommendedName>
        <fullName evidence="5">Probable RNA 2'-phosphotransferase</fullName>
        <ecNumber evidence="5">2.7.1.-</ecNumber>
    </recommendedName>
</protein>
<dbReference type="Pfam" id="PF01885">
    <property type="entry name" value="PTS_2-RNA"/>
    <property type="match status" value="1"/>
</dbReference>
<dbReference type="GO" id="GO:0000215">
    <property type="term" value="F:tRNA 2'-phosphotransferase activity"/>
    <property type="evidence" value="ECO:0007669"/>
    <property type="project" value="TreeGrafter"/>
</dbReference>
<comment type="similarity">
    <text evidence="1 5">Belongs to the KptA/TPT1 family.</text>
</comment>
<gene>
    <name evidence="5" type="primary">kptA</name>
    <name evidence="6" type="ORF">SAMN05661091_1201</name>
</gene>
<dbReference type="EMBL" id="LT840184">
    <property type="protein sequence ID" value="SMF75427.1"/>
    <property type="molecule type" value="Genomic_DNA"/>
</dbReference>
<dbReference type="STRING" id="1313296.SAMN05661091_1201"/>
<dbReference type="EC" id="2.7.1.-" evidence="5"/>
<dbReference type="AlphaFoldDB" id="A0A1X7GW73"/>
<accession>A0A1X7GW73</accession>
<keyword evidence="7" id="KW-1185">Reference proteome</keyword>
<reference evidence="6 7" key="1">
    <citation type="submission" date="2017-04" db="EMBL/GenBank/DDBJ databases">
        <authorList>
            <person name="Afonso C.L."/>
            <person name="Miller P.J."/>
            <person name="Scott M.A."/>
            <person name="Spackman E."/>
            <person name="Goraichik I."/>
            <person name="Dimitrov K.M."/>
            <person name="Suarez D.L."/>
            <person name="Swayne D.E."/>
        </authorList>
    </citation>
    <scope>NUCLEOTIDE SEQUENCE [LARGE SCALE GENOMIC DNA]</scope>
    <source>
        <strain evidence="6 7">N3/975</strain>
    </source>
</reference>
<evidence type="ECO:0000256" key="5">
    <source>
        <dbReference type="HAMAP-Rule" id="MF_00299"/>
    </source>
</evidence>
<sequence>MDYLKLSKGVAHALRHAPWEYELEMDSEGWVETEQLVMALRLDKQWDLLQAGDLSNMLDAADKKRYEIKDGKIRALYGHSFPQKIKKSPGTPPPVVYHGTPRHLVEQIMNDGLRPMGRQYVHLAAESDMAIMVGKRRDSEPVLLGIHAEMASKDGIIFYQGNNTVWLSDFVPSRYIYIC</sequence>
<dbReference type="GO" id="GO:0006388">
    <property type="term" value="P:tRNA splicing, via endonucleolytic cleavage and ligation"/>
    <property type="evidence" value="ECO:0007669"/>
    <property type="project" value="UniProtKB-UniRule"/>
</dbReference>
<proteinExistence type="inferred from homology"/>
<comment type="function">
    <text evidence="4 5">Removes the 2'-phosphate from RNA via an intermediate in which the phosphate is ADP-ribosylated by NAD followed by a presumed transesterification to release the RNA and generate ADP-ribose 1''-2''-cyclic phosphate (APPR&gt;P). May function as an ADP-ribosylase.</text>
</comment>
<evidence type="ECO:0000256" key="3">
    <source>
        <dbReference type="ARBA" id="ARBA00023027"/>
    </source>
</evidence>
<dbReference type="InterPro" id="IPR022928">
    <property type="entry name" value="RNA_2'-PTrans_KptA"/>
</dbReference>
<dbReference type="HAMAP" id="MF_00299">
    <property type="entry name" value="KptA"/>
    <property type="match status" value="1"/>
</dbReference>
<dbReference type="PANTHER" id="PTHR12684:SF2">
    <property type="entry name" value="TRNA 2'-PHOSPHOTRANSFERASE 1"/>
    <property type="match status" value="1"/>
</dbReference>
<dbReference type="Gene3D" id="1.10.10.970">
    <property type="entry name" value="RNA 2'-phosphotransferase, Tpt1/KptA family, N-terminal domain"/>
    <property type="match status" value="1"/>
</dbReference>
<dbReference type="InterPro" id="IPR042080">
    <property type="entry name" value="RNA_2'-PTrans_N"/>
</dbReference>
<keyword evidence="2 5" id="KW-0808">Transferase</keyword>
<dbReference type="PANTHER" id="PTHR12684">
    <property type="entry name" value="PUTATIVE PHOSPHOTRANSFERASE"/>
    <property type="match status" value="1"/>
</dbReference>
<evidence type="ECO:0000313" key="7">
    <source>
        <dbReference type="Proteomes" id="UP000192940"/>
    </source>
</evidence>
<dbReference type="InterPro" id="IPR042081">
    <property type="entry name" value="RNA_2'-PTrans_C"/>
</dbReference>
<evidence type="ECO:0000256" key="4">
    <source>
        <dbReference type="ARBA" id="ARBA00025212"/>
    </source>
</evidence>
<evidence type="ECO:0000256" key="2">
    <source>
        <dbReference type="ARBA" id="ARBA00022679"/>
    </source>
</evidence>
<evidence type="ECO:0000313" key="6">
    <source>
        <dbReference type="EMBL" id="SMF75427.1"/>
    </source>
</evidence>
<dbReference type="SUPFAM" id="SSF56399">
    <property type="entry name" value="ADP-ribosylation"/>
    <property type="match status" value="1"/>
</dbReference>